<evidence type="ECO:0000313" key="1">
    <source>
        <dbReference type="EMBL" id="MDQ2092085.1"/>
    </source>
</evidence>
<accession>A0AAE3WGP8</accession>
<name>A0AAE3WGP8_9RHOB</name>
<dbReference type="AlphaFoldDB" id="A0AAE3WGP8"/>
<comment type="caution">
    <text evidence="1">The sequence shown here is derived from an EMBL/GenBank/DDBJ whole genome shotgun (WGS) entry which is preliminary data.</text>
</comment>
<organism evidence="1 2">
    <name type="scientific">Marimonas arenosa</name>
    <dbReference type="NCBI Taxonomy" id="1795305"/>
    <lineage>
        <taxon>Bacteria</taxon>
        <taxon>Pseudomonadati</taxon>
        <taxon>Pseudomonadota</taxon>
        <taxon>Alphaproteobacteria</taxon>
        <taxon>Rhodobacterales</taxon>
        <taxon>Paracoccaceae</taxon>
        <taxon>Marimonas</taxon>
    </lineage>
</organism>
<reference evidence="1" key="2">
    <citation type="submission" date="2023-02" db="EMBL/GenBank/DDBJ databases">
        <title>'Rhodoalgimonas zhirmunskyi' gen. nov., isolated from a red alga.</title>
        <authorList>
            <person name="Nedashkovskaya O.I."/>
            <person name="Otstavnykh N.Y."/>
            <person name="Bystritskaya E.P."/>
            <person name="Balabanova L.A."/>
            <person name="Isaeva M.P."/>
        </authorList>
    </citation>
    <scope>NUCLEOTIDE SEQUENCE</scope>
    <source>
        <strain evidence="1">KCTC 52189</strain>
    </source>
</reference>
<proteinExistence type="predicted"/>
<evidence type="ECO:0000313" key="2">
    <source>
        <dbReference type="Proteomes" id="UP001226762"/>
    </source>
</evidence>
<dbReference type="EMBL" id="JANHAX010000007">
    <property type="protein sequence ID" value="MDQ2092085.1"/>
    <property type="molecule type" value="Genomic_DNA"/>
</dbReference>
<gene>
    <name evidence="1" type="ORF">NO357_19455</name>
</gene>
<keyword evidence="2" id="KW-1185">Reference proteome</keyword>
<dbReference type="Proteomes" id="UP001226762">
    <property type="component" value="Unassembled WGS sequence"/>
</dbReference>
<dbReference type="RefSeq" id="WP_306737386.1">
    <property type="nucleotide sequence ID" value="NZ_JANHAX010000007.1"/>
</dbReference>
<sequence>MKPRPTTKGFNVRRRRTRSEIRDEYVKLLDVWVHVRAFEIERDRAFGDFDTESLLPSRELLLEQFDARKAPASQLVTAMRSTLNEMATGFAGAIVHNEDTAREFLAFYKDSSGRDFFVDMGDPMARLKSILKRGHILDDDEFYSVKTVVDDNLDLLTTEDLALASDMLGDYEFRS</sequence>
<protein>
    <submittedName>
        <fullName evidence="1">Uncharacterized protein</fullName>
    </submittedName>
</protein>
<reference evidence="1" key="1">
    <citation type="submission" date="2022-07" db="EMBL/GenBank/DDBJ databases">
        <authorList>
            <person name="Otstavnykh N."/>
            <person name="Isaeva M."/>
            <person name="Bystritskaya E."/>
        </authorList>
    </citation>
    <scope>NUCLEOTIDE SEQUENCE</scope>
    <source>
        <strain evidence="1">KCTC 52189</strain>
    </source>
</reference>